<evidence type="ECO:0000313" key="3">
    <source>
        <dbReference type="Proteomes" id="UP001148786"/>
    </source>
</evidence>
<proteinExistence type="predicted"/>
<protein>
    <recommendedName>
        <fullName evidence="1">DUF6532 domain-containing protein</fullName>
    </recommendedName>
</protein>
<dbReference type="AlphaFoldDB" id="A0A9W8JQM4"/>
<dbReference type="Proteomes" id="UP001148786">
    <property type="component" value="Unassembled WGS sequence"/>
</dbReference>
<reference evidence="2" key="1">
    <citation type="submission" date="2022-07" db="EMBL/GenBank/DDBJ databases">
        <title>Genome Sequence of Agrocybe chaxingu.</title>
        <authorList>
            <person name="Buettner E."/>
        </authorList>
    </citation>
    <scope>NUCLEOTIDE SEQUENCE</scope>
    <source>
        <strain evidence="2">MP-N11</strain>
    </source>
</reference>
<accession>A0A9W8JQM4</accession>
<keyword evidence="3" id="KW-1185">Reference proteome</keyword>
<feature type="domain" description="DUF6532" evidence="1">
    <location>
        <begin position="2"/>
        <end position="179"/>
    </location>
</feature>
<dbReference type="InterPro" id="IPR045341">
    <property type="entry name" value="DUF6532"/>
</dbReference>
<sequence length="221" mass="25686">MLHNGFPERSKHLHEAGHILTKVIEKCLEEGYIFDRNDVQTRNTNIVVFKEASTYRGKMKTGNQLEQQEIIATNVAELLGEESPYLLNGKDEQGKSNNIAHPCIRELCIQHFYGNGQDLMAKMFEDHFKDAIPEHAIAIVMACIYNALEEYELGYFSKRPFKGARYKEIYETSLDLIEEVKASPYHKAKWDKNRRQWARDGMKLLNPATERRRAKMKVHVD</sequence>
<dbReference type="Pfam" id="PF20149">
    <property type="entry name" value="DUF6532"/>
    <property type="match status" value="1"/>
</dbReference>
<dbReference type="OrthoDB" id="3070412at2759"/>
<evidence type="ECO:0000259" key="1">
    <source>
        <dbReference type="Pfam" id="PF20149"/>
    </source>
</evidence>
<name>A0A9W8JQM4_9AGAR</name>
<gene>
    <name evidence="2" type="ORF">NLJ89_g10761</name>
</gene>
<comment type="caution">
    <text evidence="2">The sequence shown here is derived from an EMBL/GenBank/DDBJ whole genome shotgun (WGS) entry which is preliminary data.</text>
</comment>
<organism evidence="2 3">
    <name type="scientific">Agrocybe chaxingu</name>
    <dbReference type="NCBI Taxonomy" id="84603"/>
    <lineage>
        <taxon>Eukaryota</taxon>
        <taxon>Fungi</taxon>
        <taxon>Dikarya</taxon>
        <taxon>Basidiomycota</taxon>
        <taxon>Agaricomycotina</taxon>
        <taxon>Agaricomycetes</taxon>
        <taxon>Agaricomycetidae</taxon>
        <taxon>Agaricales</taxon>
        <taxon>Agaricineae</taxon>
        <taxon>Strophariaceae</taxon>
        <taxon>Agrocybe</taxon>
    </lineage>
</organism>
<evidence type="ECO:0000313" key="2">
    <source>
        <dbReference type="EMBL" id="KAJ3494657.1"/>
    </source>
</evidence>
<dbReference type="EMBL" id="JANKHO010002106">
    <property type="protein sequence ID" value="KAJ3494657.1"/>
    <property type="molecule type" value="Genomic_DNA"/>
</dbReference>